<name>A0A0W0FUF0_MONRR</name>
<dbReference type="AlphaFoldDB" id="A0A0W0FUF0"/>
<organism evidence="1 2">
    <name type="scientific">Moniliophthora roreri</name>
    <name type="common">Frosty pod rot fungus</name>
    <name type="synonym">Monilia roreri</name>
    <dbReference type="NCBI Taxonomy" id="221103"/>
    <lineage>
        <taxon>Eukaryota</taxon>
        <taxon>Fungi</taxon>
        <taxon>Dikarya</taxon>
        <taxon>Basidiomycota</taxon>
        <taxon>Agaricomycotina</taxon>
        <taxon>Agaricomycetes</taxon>
        <taxon>Agaricomycetidae</taxon>
        <taxon>Agaricales</taxon>
        <taxon>Marasmiineae</taxon>
        <taxon>Marasmiaceae</taxon>
        <taxon>Moniliophthora</taxon>
    </lineage>
</organism>
<sequence length="38" mass="4494">MVTQAFKFSDSTFKRRSMGRDLDTWKNCLTEEEKRPPG</sequence>
<accession>A0A0W0FUF0</accession>
<reference evidence="1 2" key="1">
    <citation type="submission" date="2015-12" db="EMBL/GenBank/DDBJ databases">
        <title>Draft genome sequence of Moniliophthora roreri, the causal agent of frosty pod rot of cacao.</title>
        <authorList>
            <person name="Aime M.C."/>
            <person name="Diaz-Valderrama J.R."/>
            <person name="Kijpornyongpan T."/>
            <person name="Phillips-Mora W."/>
        </authorList>
    </citation>
    <scope>NUCLEOTIDE SEQUENCE [LARGE SCALE GENOMIC DNA]</scope>
    <source>
        <strain evidence="1 2">MCA 2952</strain>
    </source>
</reference>
<evidence type="ECO:0000313" key="1">
    <source>
        <dbReference type="EMBL" id="KTB39936.1"/>
    </source>
</evidence>
<proteinExistence type="predicted"/>
<dbReference type="Proteomes" id="UP000054988">
    <property type="component" value="Unassembled WGS sequence"/>
</dbReference>
<protein>
    <submittedName>
        <fullName evidence="1">Uncharacterized protein</fullName>
    </submittedName>
</protein>
<gene>
    <name evidence="1" type="ORF">WG66_7496</name>
</gene>
<dbReference type="EMBL" id="LATX01001625">
    <property type="protein sequence ID" value="KTB39936.1"/>
    <property type="molecule type" value="Genomic_DNA"/>
</dbReference>
<evidence type="ECO:0000313" key="2">
    <source>
        <dbReference type="Proteomes" id="UP000054988"/>
    </source>
</evidence>
<comment type="caution">
    <text evidence="1">The sequence shown here is derived from an EMBL/GenBank/DDBJ whole genome shotgun (WGS) entry which is preliminary data.</text>
</comment>